<sequence length="279" mass="30603">MMSRGLFRVDPAKGYRVVGRMRSAGTCLSMCYLGVVSCDSERRLISCSDVKCISPITTLSRPACGTDTRIYIADGSQWVLPTPNTHVSVAFGARSDLSDLPNRLRTPTGDPDKDPWDPTTTFVRGVERVKEGEWCVSLASHLSPTPLTPTQTLGVGTGVRLMRAGGTWHYSSASAVRVPSTPTTYPTNPRGGVMRGVFSYTHPERPDGVLHSNQMWYPGAVYGKGRIHCTTPVRPHLYHIPFTLIYKNSLIIANYRQGGEDVALELDYVTVQEVELGEA</sequence>
<organism evidence="1 2">
    <name type="scientific">Kipferlia bialata</name>
    <dbReference type="NCBI Taxonomy" id="797122"/>
    <lineage>
        <taxon>Eukaryota</taxon>
        <taxon>Metamonada</taxon>
        <taxon>Carpediemonas-like organisms</taxon>
        <taxon>Kipferlia</taxon>
    </lineage>
</organism>
<keyword evidence="2" id="KW-1185">Reference proteome</keyword>
<protein>
    <submittedName>
        <fullName evidence="1">Uncharacterized protein</fullName>
    </submittedName>
</protein>
<evidence type="ECO:0000313" key="1">
    <source>
        <dbReference type="EMBL" id="GIQ81811.1"/>
    </source>
</evidence>
<dbReference type="AlphaFoldDB" id="A0A9K3CRK2"/>
<accession>A0A9K3CRK2</accession>
<dbReference type="Proteomes" id="UP000265618">
    <property type="component" value="Unassembled WGS sequence"/>
</dbReference>
<name>A0A9K3CRK2_9EUKA</name>
<comment type="caution">
    <text evidence="1">The sequence shown here is derived from an EMBL/GenBank/DDBJ whole genome shotgun (WGS) entry which is preliminary data.</text>
</comment>
<gene>
    <name evidence="1" type="ORF">KIPB_002833</name>
</gene>
<reference evidence="1 2" key="1">
    <citation type="journal article" date="2018" name="PLoS ONE">
        <title>The draft genome of Kipferlia bialata reveals reductive genome evolution in fornicate parasites.</title>
        <authorList>
            <person name="Tanifuji G."/>
            <person name="Takabayashi S."/>
            <person name="Kume K."/>
            <person name="Takagi M."/>
            <person name="Nakayama T."/>
            <person name="Kamikawa R."/>
            <person name="Inagaki Y."/>
            <person name="Hashimoto T."/>
        </authorList>
    </citation>
    <scope>NUCLEOTIDE SEQUENCE [LARGE SCALE GENOMIC DNA]</scope>
    <source>
        <strain evidence="1">NY0173</strain>
    </source>
</reference>
<proteinExistence type="predicted"/>
<evidence type="ECO:0000313" key="2">
    <source>
        <dbReference type="Proteomes" id="UP000265618"/>
    </source>
</evidence>
<dbReference type="EMBL" id="BDIP01000501">
    <property type="protein sequence ID" value="GIQ81811.1"/>
    <property type="molecule type" value="Genomic_DNA"/>
</dbReference>